<dbReference type="InterPro" id="IPR014388">
    <property type="entry name" value="3-oxoacid_CoA-transferase"/>
</dbReference>
<reference evidence="4" key="3">
    <citation type="submission" date="2017-10" db="EMBL/GenBank/DDBJ databases">
        <authorList>
            <person name="Vrbovska V."/>
            <person name="Kovarovic V."/>
            <person name="Indrakova A."/>
        </authorList>
    </citation>
    <scope>NUCLEOTIDE SEQUENCE</scope>
    <source>
        <strain evidence="4">CCM 8730</strain>
    </source>
</reference>
<dbReference type="InterPro" id="IPR037171">
    <property type="entry name" value="NagB/RpiA_transferase-like"/>
</dbReference>
<dbReference type="AlphaFoldDB" id="A0A2C6WMN9"/>
<keyword evidence="2 3" id="KW-0808">Transferase</keyword>
<protein>
    <submittedName>
        <fullName evidence="4">Acyl CoA:acetate/3-ketoacid CoA transferase</fullName>
    </submittedName>
</protein>
<sequence>MRIISFSDLKNIVNKGDVIALAALSTANLPAEILKTLVDYNDEDASFTDFTIMLANDISDYRGDSYDLDSLTTRGMIKRLITSIITGSPETINAMRNNEIEAYYLPQGVIATHYRSKTNASPGIISKIGLHTNVDPRYTGGKVNERTTENLVSLIDINNETYLQYHFPDIDIALLRGTYADMDGNIYMTHEAHLGEGYSLALAAHNNNGKVIVQVKAIVQNGNFNPNDVFIPGKLVDYIVVNTNPKLHRQVMQTQYDPALSGHYQITAMREPYIELGTRKVILRRAAQFLCEGDVISIGFGINNELSNVLLEEHANHLVQPNIDTGVFGGWISSREHFGMNYNLSARMRHDMTWDFIYNNGLDVAYLSFAEVDPMGNVNVSKFGDKMNGCGGFIDISQTVKTIVFSGSMVVGGQLSYTSNNVTVEAQGRTSKFVNKIDSIDFNAAHAMTLGQEVYFVTERAVFELTHKGLKLIEIAPGLDLEVDILENMAFKPIIADNIKVMNSDIYCEQWGGLSQAIKSEHRI</sequence>
<reference evidence="5" key="4">
    <citation type="submission" date="2022-03" db="EMBL/GenBank/DDBJ databases">
        <title>Complete Genome Sequence of Staphylococcus edaphicus strain CCM 8731.</title>
        <authorList>
            <person name="Rimmer C.O."/>
            <person name="Thomas J.C."/>
        </authorList>
    </citation>
    <scope>NUCLEOTIDE SEQUENCE</scope>
    <source>
        <strain evidence="5">CCM 8731</strain>
    </source>
</reference>
<dbReference type="Pfam" id="PF01144">
    <property type="entry name" value="CoA_trans"/>
    <property type="match status" value="1"/>
</dbReference>
<reference evidence="6" key="2">
    <citation type="submission" date="2017-10" db="EMBL/GenBank/DDBJ databases">
        <title>Staphylococcus edaphicus sp. nov., isolated in Antarctica, harbouring mecC gene and genomic islands essential in adaptation to extreme environment.</title>
        <authorList>
            <person name="Pantucek R."/>
            <person name="Sedlacek I."/>
            <person name="Indrakova A."/>
            <person name="Vrbovska V."/>
            <person name="Maslanova I."/>
            <person name="Kovarovic V."/>
            <person name="Svec P."/>
            <person name="Kralova S."/>
            <person name="Kristofova L."/>
            <person name="Keklakova J."/>
            <person name="Petras P."/>
            <person name="Doskar J."/>
        </authorList>
    </citation>
    <scope>NUCLEOTIDE SEQUENCE [LARGE SCALE GENOMIC DNA]</scope>
    <source>
        <strain evidence="6">CCM 5085</strain>
    </source>
</reference>
<dbReference type="InterPro" id="IPR004165">
    <property type="entry name" value="CoA_trans_fam_I"/>
</dbReference>
<dbReference type="PANTHER" id="PTHR43293">
    <property type="entry name" value="ACETATE COA-TRANSFERASE YDIF"/>
    <property type="match status" value="1"/>
</dbReference>
<dbReference type="SUPFAM" id="SSF100950">
    <property type="entry name" value="NagB/RpiA/CoA transferase-like"/>
    <property type="match status" value="2"/>
</dbReference>
<reference evidence="4" key="1">
    <citation type="journal article" date="2017" name="Appl. Environ. Microbiol.">
        <title>Staphylococcus edaphicus sp. nov., isolated in Antarctica, harbours mecC gene and genomic islands with suspected role in adaptation to extreme environment.</title>
        <authorList>
            <person name="Pantucek R."/>
            <person name="Sedlacek I."/>
            <person name="Indrakova A."/>
            <person name="Vrbovska V."/>
            <person name="Maslanova I."/>
            <person name="Kovarovic V."/>
            <person name="Svec P."/>
            <person name="Kralova S."/>
            <person name="Kristofova L."/>
            <person name="Keklakova J."/>
            <person name="Petras P."/>
            <person name="Doskar J."/>
        </authorList>
    </citation>
    <scope>NUCLEOTIDE SEQUENCE</scope>
    <source>
        <strain evidence="4">CCM 8730</strain>
    </source>
</reference>
<name>A0A2C6WMN9_9STAP</name>
<proteinExistence type="inferred from homology"/>
<dbReference type="PIRSF" id="PIRSF000858">
    <property type="entry name" value="SCOT-t"/>
    <property type="match status" value="1"/>
</dbReference>
<dbReference type="EMBL" id="CP093217">
    <property type="protein sequence ID" value="UQW81517.1"/>
    <property type="molecule type" value="Genomic_DNA"/>
</dbReference>
<evidence type="ECO:0000313" key="5">
    <source>
        <dbReference type="EMBL" id="UQW81517.1"/>
    </source>
</evidence>
<organism evidence="4 6">
    <name type="scientific">Staphylococcus edaphicus</name>
    <dbReference type="NCBI Taxonomy" id="1955013"/>
    <lineage>
        <taxon>Bacteria</taxon>
        <taxon>Bacillati</taxon>
        <taxon>Bacillota</taxon>
        <taxon>Bacilli</taxon>
        <taxon>Bacillales</taxon>
        <taxon>Staphylococcaceae</taxon>
        <taxon>Staphylococcus</taxon>
    </lineage>
</organism>
<dbReference type="Gene3D" id="3.40.1080.10">
    <property type="entry name" value="Glutaconate Coenzyme A-transferase"/>
    <property type="match status" value="2"/>
</dbReference>
<dbReference type="OrthoDB" id="9805230at2"/>
<comment type="similarity">
    <text evidence="1 3">Belongs to the 3-oxoacid CoA-transferase family.</text>
</comment>
<evidence type="ECO:0000313" key="7">
    <source>
        <dbReference type="Proteomes" id="UP001056588"/>
    </source>
</evidence>
<evidence type="ECO:0000313" key="4">
    <source>
        <dbReference type="EMBL" id="PHK48707.1"/>
    </source>
</evidence>
<accession>A0A2C6WMN9</accession>
<evidence type="ECO:0000256" key="2">
    <source>
        <dbReference type="ARBA" id="ARBA00022679"/>
    </source>
</evidence>
<evidence type="ECO:0000256" key="3">
    <source>
        <dbReference type="PIRNR" id="PIRNR000858"/>
    </source>
</evidence>
<dbReference type="EMBL" id="MRZN01000026">
    <property type="protein sequence ID" value="PHK48707.1"/>
    <property type="molecule type" value="Genomic_DNA"/>
</dbReference>
<gene>
    <name evidence="4" type="ORF">BTJ66_12120</name>
    <name evidence="5" type="ORF">MNY58_13350</name>
</gene>
<keyword evidence="7" id="KW-1185">Reference proteome</keyword>
<dbReference type="SMART" id="SM00882">
    <property type="entry name" value="CoA_trans"/>
    <property type="match status" value="1"/>
</dbReference>
<evidence type="ECO:0000256" key="1">
    <source>
        <dbReference type="ARBA" id="ARBA00007154"/>
    </source>
</evidence>
<dbReference type="GO" id="GO:0046952">
    <property type="term" value="P:ketone body catabolic process"/>
    <property type="evidence" value="ECO:0007669"/>
    <property type="project" value="InterPro"/>
</dbReference>
<dbReference type="GO" id="GO:0008410">
    <property type="term" value="F:CoA-transferase activity"/>
    <property type="evidence" value="ECO:0007669"/>
    <property type="project" value="InterPro"/>
</dbReference>
<dbReference type="Proteomes" id="UP001056588">
    <property type="component" value="Chromosome"/>
</dbReference>
<dbReference type="RefSeq" id="WP_099091201.1">
    <property type="nucleotide sequence ID" value="NZ_CP093217.1"/>
</dbReference>
<dbReference type="Proteomes" id="UP000223828">
    <property type="component" value="Unassembled WGS sequence"/>
</dbReference>
<dbReference type="PANTHER" id="PTHR43293:SF1">
    <property type="entry name" value="ACETATE COA-TRANSFERASE YDIF"/>
    <property type="match status" value="1"/>
</dbReference>
<evidence type="ECO:0000313" key="6">
    <source>
        <dbReference type="Proteomes" id="UP000223828"/>
    </source>
</evidence>